<dbReference type="GO" id="GO:0008270">
    <property type="term" value="F:zinc ion binding"/>
    <property type="evidence" value="ECO:0007669"/>
    <property type="project" value="UniProtKB-UniRule"/>
</dbReference>
<dbReference type="NCBIfam" id="TIGR00577">
    <property type="entry name" value="fpg"/>
    <property type="match status" value="1"/>
</dbReference>
<dbReference type="NCBIfam" id="NF002211">
    <property type="entry name" value="PRK01103.1"/>
    <property type="match status" value="1"/>
</dbReference>
<dbReference type="InterPro" id="IPR020629">
    <property type="entry name" value="FPG_Glyclase"/>
</dbReference>
<evidence type="ECO:0000256" key="1">
    <source>
        <dbReference type="ARBA" id="ARBA00001668"/>
    </source>
</evidence>
<dbReference type="PANTHER" id="PTHR22993:SF9">
    <property type="entry name" value="FORMAMIDOPYRIMIDINE-DNA GLYCOSYLASE"/>
    <property type="match status" value="1"/>
</dbReference>
<evidence type="ECO:0000256" key="6">
    <source>
        <dbReference type="ARBA" id="ARBA00022771"/>
    </source>
</evidence>
<dbReference type="FunFam" id="3.20.190.10:FF:000001">
    <property type="entry name" value="Formamidopyrimidine-DNA glycosylase"/>
    <property type="match status" value="1"/>
</dbReference>
<dbReference type="GO" id="GO:0006284">
    <property type="term" value="P:base-excision repair"/>
    <property type="evidence" value="ECO:0007669"/>
    <property type="project" value="InterPro"/>
</dbReference>
<dbReference type="Gene3D" id="3.20.190.10">
    <property type="entry name" value="MutM-like, N-terminal"/>
    <property type="match status" value="1"/>
</dbReference>
<evidence type="ECO:0000256" key="13">
    <source>
        <dbReference type="ARBA" id="ARBA00023295"/>
    </source>
</evidence>
<evidence type="ECO:0000256" key="10">
    <source>
        <dbReference type="ARBA" id="ARBA00023204"/>
    </source>
</evidence>
<comment type="catalytic activity">
    <reaction evidence="14 15">
        <text>2'-deoxyribonucleotide-(2'-deoxyribose 5'-phosphate)-2'-deoxyribonucleotide-DNA = a 3'-end 2'-deoxyribonucleotide-(2,3-dehydro-2,3-deoxyribose 5'-phosphate)-DNA + a 5'-end 5'-phospho-2'-deoxyribonucleoside-DNA + H(+)</text>
        <dbReference type="Rhea" id="RHEA:66592"/>
        <dbReference type="Rhea" id="RHEA-COMP:13180"/>
        <dbReference type="Rhea" id="RHEA-COMP:16897"/>
        <dbReference type="Rhea" id="RHEA-COMP:17067"/>
        <dbReference type="ChEBI" id="CHEBI:15378"/>
        <dbReference type="ChEBI" id="CHEBI:136412"/>
        <dbReference type="ChEBI" id="CHEBI:157695"/>
        <dbReference type="ChEBI" id="CHEBI:167181"/>
        <dbReference type="EC" id="4.2.99.18"/>
    </reaction>
</comment>
<comment type="similarity">
    <text evidence="2 15">Belongs to the FPG family.</text>
</comment>
<gene>
    <name evidence="15" type="primary">mutM</name>
    <name evidence="15" type="synonym">fpg</name>
    <name evidence="18" type="ORF">SAMN02745166_01597</name>
</gene>
<dbReference type="EMBL" id="FUYE01000004">
    <property type="protein sequence ID" value="SKA89628.1"/>
    <property type="molecule type" value="Genomic_DNA"/>
</dbReference>
<dbReference type="InterPro" id="IPR012319">
    <property type="entry name" value="FPG_cat"/>
</dbReference>
<feature type="domain" description="FPG-type" evidence="16">
    <location>
        <begin position="236"/>
        <end position="270"/>
    </location>
</feature>
<dbReference type="RefSeq" id="WP_078812787.1">
    <property type="nucleotide sequence ID" value="NZ_FUYE01000004.1"/>
</dbReference>
<dbReference type="SMART" id="SM01232">
    <property type="entry name" value="H2TH"/>
    <property type="match status" value="1"/>
</dbReference>
<evidence type="ECO:0000259" key="17">
    <source>
        <dbReference type="PROSITE" id="PS51068"/>
    </source>
</evidence>
<evidence type="ECO:0000313" key="18">
    <source>
        <dbReference type="EMBL" id="SKA89628.1"/>
    </source>
</evidence>
<dbReference type="Gene3D" id="1.10.8.50">
    <property type="match status" value="1"/>
</dbReference>
<dbReference type="SUPFAM" id="SSF57716">
    <property type="entry name" value="Glucocorticoid receptor-like (DNA-binding domain)"/>
    <property type="match status" value="1"/>
</dbReference>
<keyword evidence="13 15" id="KW-0326">Glycosidase</keyword>
<evidence type="ECO:0000256" key="8">
    <source>
        <dbReference type="ARBA" id="ARBA00022833"/>
    </source>
</evidence>
<dbReference type="EC" id="3.2.2.23" evidence="15"/>
<keyword evidence="5 15" id="KW-0227">DNA damage</keyword>
<keyword evidence="8 15" id="KW-0862">Zinc</keyword>
<feature type="domain" description="Formamidopyrimidine-DNA glycosylase catalytic" evidence="17">
    <location>
        <begin position="2"/>
        <end position="112"/>
    </location>
</feature>
<dbReference type="InterPro" id="IPR000214">
    <property type="entry name" value="Znf_DNA_glyclase/AP_lyase"/>
</dbReference>
<dbReference type="PROSITE" id="PS51068">
    <property type="entry name" value="FPG_CAT"/>
    <property type="match status" value="1"/>
</dbReference>
<dbReference type="AlphaFoldDB" id="A0A1T4XKE3"/>
<reference evidence="19" key="1">
    <citation type="submission" date="2017-02" db="EMBL/GenBank/DDBJ databases">
        <authorList>
            <person name="Varghese N."/>
            <person name="Submissions S."/>
        </authorList>
    </citation>
    <scope>NUCLEOTIDE SEQUENCE [LARGE SCALE GENOMIC DNA]</scope>
    <source>
        <strain evidence="19">ATCC 700200</strain>
    </source>
</reference>
<dbReference type="GO" id="GO:0003684">
    <property type="term" value="F:damaged DNA binding"/>
    <property type="evidence" value="ECO:0007669"/>
    <property type="project" value="InterPro"/>
</dbReference>
<comment type="subunit">
    <text evidence="3 15">Monomer.</text>
</comment>
<dbReference type="InterPro" id="IPR015886">
    <property type="entry name" value="H2TH_FPG"/>
</dbReference>
<dbReference type="PROSITE" id="PS51066">
    <property type="entry name" value="ZF_FPG_2"/>
    <property type="match status" value="1"/>
</dbReference>
<feature type="active site" description="Proton donor; for delta-elimination activity" evidence="15">
    <location>
        <position position="260"/>
    </location>
</feature>
<evidence type="ECO:0000256" key="12">
    <source>
        <dbReference type="ARBA" id="ARBA00023268"/>
    </source>
</evidence>
<evidence type="ECO:0000256" key="5">
    <source>
        <dbReference type="ARBA" id="ARBA00022763"/>
    </source>
</evidence>
<dbReference type="Pfam" id="PF01149">
    <property type="entry name" value="Fapy_DNA_glyco"/>
    <property type="match status" value="1"/>
</dbReference>
<evidence type="ECO:0000256" key="11">
    <source>
        <dbReference type="ARBA" id="ARBA00023239"/>
    </source>
</evidence>
<evidence type="ECO:0000256" key="15">
    <source>
        <dbReference type="HAMAP-Rule" id="MF_00103"/>
    </source>
</evidence>
<evidence type="ECO:0000256" key="9">
    <source>
        <dbReference type="ARBA" id="ARBA00023125"/>
    </source>
</evidence>
<comment type="function">
    <text evidence="15">Involved in base excision repair of DNA damaged by oxidation or by mutagenic agents. Acts as DNA glycosylase that recognizes and removes damaged bases. Has a preference for oxidized purines, such as 7,8-dihydro-8-oxoguanine (8-oxoG). Has AP (apurinic/apyrimidinic) lyase activity and introduces nicks in the DNA strand. Cleaves the DNA backbone by beta-delta elimination to generate a single-strand break at the site of the removed base with both 3'- and 5'-phosphates.</text>
</comment>
<dbReference type="OrthoDB" id="9800855at2"/>
<keyword evidence="11 15" id="KW-0456">Lyase</keyword>
<protein>
    <recommendedName>
        <fullName evidence="15">Formamidopyrimidine-DNA glycosylase</fullName>
        <shortName evidence="15">Fapy-DNA glycosylase</shortName>
        <ecNumber evidence="15">3.2.2.23</ecNumber>
    </recommendedName>
    <alternativeName>
        <fullName evidence="15">DNA-(apurinic or apyrimidinic site) lyase MutM</fullName>
        <shortName evidence="15">AP lyase MutM</shortName>
        <ecNumber evidence="15">4.2.99.18</ecNumber>
    </alternativeName>
</protein>
<keyword evidence="12 15" id="KW-0511">Multifunctional enzyme</keyword>
<name>A0A1T4XKE3_9BACT</name>
<feature type="binding site" evidence="15">
    <location>
        <position position="109"/>
    </location>
    <ligand>
        <name>DNA</name>
        <dbReference type="ChEBI" id="CHEBI:16991"/>
    </ligand>
</feature>
<dbReference type="CDD" id="cd08966">
    <property type="entry name" value="EcFpg-like_N"/>
    <property type="match status" value="1"/>
</dbReference>
<dbReference type="PANTHER" id="PTHR22993">
    <property type="entry name" value="FORMAMIDOPYRIMIDINE-DNA GLYCOSYLASE"/>
    <property type="match status" value="1"/>
</dbReference>
<organism evidence="18 19">
    <name type="scientific">Prosthecobacter debontii</name>
    <dbReference type="NCBI Taxonomy" id="48467"/>
    <lineage>
        <taxon>Bacteria</taxon>
        <taxon>Pseudomonadati</taxon>
        <taxon>Verrucomicrobiota</taxon>
        <taxon>Verrucomicrobiia</taxon>
        <taxon>Verrucomicrobiales</taxon>
        <taxon>Verrucomicrobiaceae</taxon>
        <taxon>Prosthecobacter</taxon>
    </lineage>
</organism>
<feature type="active site" description="Schiff-base intermediate with DNA" evidence="15">
    <location>
        <position position="2"/>
    </location>
</feature>
<keyword evidence="19" id="KW-1185">Reference proteome</keyword>
<dbReference type="EC" id="4.2.99.18" evidence="15"/>
<evidence type="ECO:0000256" key="3">
    <source>
        <dbReference type="ARBA" id="ARBA00011245"/>
    </source>
</evidence>
<dbReference type="Pfam" id="PF06831">
    <property type="entry name" value="H2TH"/>
    <property type="match status" value="1"/>
</dbReference>
<accession>A0A1T4XKE3</accession>
<keyword evidence="7 15" id="KW-0378">Hydrolase</keyword>
<proteinExistence type="inferred from homology"/>
<evidence type="ECO:0000256" key="4">
    <source>
        <dbReference type="ARBA" id="ARBA00022723"/>
    </source>
</evidence>
<sequence>MPELPEVETTLRGVSPYLVGRTMREVIVRDRRLRWPVPDSIHEVEGQRILSGRRRGKYMLFESAKGTLMLHLGMSGSLRVTSPDTPWRKHDHLALTTDHQQQIRLHDPRRFGAALWISGDVTRHPLLAELGPEPLSEDFTVGYLRQQCEARTAPIKAVIMDSHVVVGVGNIYACEALFMAGISPHQQAGKVSQLKLSKLVLAIQEVLSASIEMGGTTLRDFLNEKGEPGYFKQTLRVYDREGQTCHTCETPVKRKVMSNRSTFYCPHCQK</sequence>
<dbReference type="STRING" id="48467.SAMN02745166_01597"/>
<dbReference type="GO" id="GO:0140078">
    <property type="term" value="F:class I DNA-(apurinic or apyrimidinic site) endonuclease activity"/>
    <property type="evidence" value="ECO:0007669"/>
    <property type="project" value="UniProtKB-EC"/>
</dbReference>
<dbReference type="FunFam" id="1.10.8.50:FF:000003">
    <property type="entry name" value="Formamidopyrimidine-DNA glycosylase"/>
    <property type="match status" value="1"/>
</dbReference>
<evidence type="ECO:0000256" key="2">
    <source>
        <dbReference type="ARBA" id="ARBA00009409"/>
    </source>
</evidence>
<dbReference type="InterPro" id="IPR010663">
    <property type="entry name" value="Znf_FPG/IleRS"/>
</dbReference>
<comment type="catalytic activity">
    <reaction evidence="1 15">
        <text>Hydrolysis of DNA containing ring-opened 7-methylguanine residues, releasing 2,6-diamino-4-hydroxy-5-(N-methyl)formamidopyrimidine.</text>
        <dbReference type="EC" id="3.2.2.23"/>
    </reaction>
</comment>
<feature type="active site" description="Proton donor" evidence="15">
    <location>
        <position position="3"/>
    </location>
</feature>
<keyword evidence="6 15" id="KW-0863">Zinc-finger</keyword>
<evidence type="ECO:0000259" key="16">
    <source>
        <dbReference type="PROSITE" id="PS51066"/>
    </source>
</evidence>
<dbReference type="GO" id="GO:0034039">
    <property type="term" value="F:8-oxo-7,8-dihydroguanine DNA N-glycosylase activity"/>
    <property type="evidence" value="ECO:0007669"/>
    <property type="project" value="TreeGrafter"/>
</dbReference>
<dbReference type="SUPFAM" id="SSF46946">
    <property type="entry name" value="S13-like H2TH domain"/>
    <property type="match status" value="1"/>
</dbReference>
<comment type="cofactor">
    <cofactor evidence="15">
        <name>Zn(2+)</name>
        <dbReference type="ChEBI" id="CHEBI:29105"/>
    </cofactor>
    <text evidence="15">Binds 1 zinc ion per subunit.</text>
</comment>
<keyword evidence="10 15" id="KW-0234">DNA repair</keyword>
<dbReference type="SUPFAM" id="SSF81624">
    <property type="entry name" value="N-terminal domain of MutM-like DNA repair proteins"/>
    <property type="match status" value="1"/>
</dbReference>
<keyword evidence="4 15" id="KW-0479">Metal-binding</keyword>
<evidence type="ECO:0000256" key="7">
    <source>
        <dbReference type="ARBA" id="ARBA00022801"/>
    </source>
</evidence>
<dbReference type="Pfam" id="PF06827">
    <property type="entry name" value="zf-FPG_IleRS"/>
    <property type="match status" value="1"/>
</dbReference>
<dbReference type="SMART" id="SM00898">
    <property type="entry name" value="Fapy_DNA_glyco"/>
    <property type="match status" value="1"/>
</dbReference>
<dbReference type="InterPro" id="IPR035937">
    <property type="entry name" value="FPG_N"/>
</dbReference>
<feature type="binding site" evidence="15">
    <location>
        <position position="151"/>
    </location>
    <ligand>
        <name>DNA</name>
        <dbReference type="ChEBI" id="CHEBI:16991"/>
    </ligand>
</feature>
<feature type="active site" description="Proton donor; for beta-elimination activity" evidence="15">
    <location>
        <position position="57"/>
    </location>
</feature>
<evidence type="ECO:0000313" key="19">
    <source>
        <dbReference type="Proteomes" id="UP000190774"/>
    </source>
</evidence>
<dbReference type="InterPro" id="IPR010979">
    <property type="entry name" value="Ribosomal_uS13-like_H2TH"/>
</dbReference>
<evidence type="ECO:0000256" key="14">
    <source>
        <dbReference type="ARBA" id="ARBA00044632"/>
    </source>
</evidence>
<dbReference type="HAMAP" id="MF_00103">
    <property type="entry name" value="Fapy_DNA_glycosyl"/>
    <property type="match status" value="1"/>
</dbReference>
<keyword evidence="9 15" id="KW-0238">DNA-binding</keyword>
<feature type="binding site" evidence="15">
    <location>
        <position position="90"/>
    </location>
    <ligand>
        <name>DNA</name>
        <dbReference type="ChEBI" id="CHEBI:16991"/>
    </ligand>
</feature>
<dbReference type="Proteomes" id="UP000190774">
    <property type="component" value="Unassembled WGS sequence"/>
</dbReference>